<comment type="caution">
    <text evidence="1">The sequence shown here is derived from an EMBL/GenBank/DDBJ whole genome shotgun (WGS) entry which is preliminary data.</text>
</comment>
<protein>
    <submittedName>
        <fullName evidence="1">DUF2835 family protein</fullName>
    </submittedName>
</protein>
<dbReference type="EMBL" id="JAAAWO010000005">
    <property type="protein sequence ID" value="NDW15599.1"/>
    <property type="molecule type" value="Genomic_DNA"/>
</dbReference>
<keyword evidence="2" id="KW-1185">Reference proteome</keyword>
<dbReference type="RefSeq" id="WP_163106331.1">
    <property type="nucleotide sequence ID" value="NZ_JAAAWO010000005.1"/>
</dbReference>
<dbReference type="AlphaFoldDB" id="A0A6N9TJ89"/>
<proteinExistence type="predicted"/>
<gene>
    <name evidence="1" type="ORF">GTQ48_08695</name>
</gene>
<accession>A0A6N9TJ89</accession>
<evidence type="ECO:0000313" key="2">
    <source>
        <dbReference type="Proteomes" id="UP000471381"/>
    </source>
</evidence>
<dbReference type="Pfam" id="PF11197">
    <property type="entry name" value="DUF2835"/>
    <property type="match status" value="1"/>
</dbReference>
<dbReference type="Proteomes" id="UP000471381">
    <property type="component" value="Unassembled WGS sequence"/>
</dbReference>
<dbReference type="InterPro" id="IPR021363">
    <property type="entry name" value="DUF2835"/>
</dbReference>
<name>A0A6N9TJ89_9ALTE</name>
<organism evidence="1 2">
    <name type="scientific">Alteromonas genovensis</name>
    <dbReference type="NCBI Taxonomy" id="471225"/>
    <lineage>
        <taxon>Bacteria</taxon>
        <taxon>Pseudomonadati</taxon>
        <taxon>Pseudomonadota</taxon>
        <taxon>Gammaproteobacteria</taxon>
        <taxon>Alteromonadales</taxon>
        <taxon>Alteromonadaceae</taxon>
        <taxon>Alteromonas/Salinimonas group</taxon>
        <taxon>Alteromonas</taxon>
    </lineage>
</organism>
<evidence type="ECO:0000313" key="1">
    <source>
        <dbReference type="EMBL" id="NDW15599.1"/>
    </source>
</evidence>
<sequence>MAQIEPTDSIFYFSISVPYTQCEALYSPAVPSVVMMAESGVRVQVPTNRLRQFITSDGVKGRFRMIVDQHNKIRAIERLR</sequence>
<reference evidence="1 2" key="1">
    <citation type="submission" date="2020-01" db="EMBL/GenBank/DDBJ databases">
        <title>Genomes of bacteria type strains.</title>
        <authorList>
            <person name="Chen J."/>
            <person name="Zhu S."/>
            <person name="Yang J."/>
        </authorList>
    </citation>
    <scope>NUCLEOTIDE SEQUENCE [LARGE SCALE GENOMIC DNA]</scope>
    <source>
        <strain evidence="1 2">LMG 24078</strain>
    </source>
</reference>